<feature type="domain" description="N-terminal" evidence="1">
    <location>
        <begin position="12"/>
        <end position="54"/>
    </location>
</feature>
<protein>
    <submittedName>
        <fullName evidence="3">Zincin-like metallopeptidase domain-containing protein</fullName>
    </submittedName>
</protein>
<dbReference type="Proteomes" id="UP001322392">
    <property type="component" value="Chromosome"/>
</dbReference>
<gene>
    <name evidence="3" type="ORF">SPL95_14480</name>
</gene>
<evidence type="ECO:0000259" key="1">
    <source>
        <dbReference type="Pfam" id="PF08401"/>
    </source>
</evidence>
<dbReference type="EMBL" id="CP139639">
    <property type="protein sequence ID" value="WRI27560.1"/>
    <property type="molecule type" value="Genomic_DNA"/>
</dbReference>
<feature type="domain" description="Polyvalent protein metallopeptidase" evidence="2">
    <location>
        <begin position="98"/>
        <end position="224"/>
    </location>
</feature>
<reference evidence="3 4" key="1">
    <citation type="submission" date="2023-12" db="EMBL/GenBank/DDBJ databases">
        <title>First complete genome sequence of Pseudomonas canadensis strain Pcan-CK-23 isolated from homogenized tissues of Zophobas morio larvae.</title>
        <authorList>
            <person name="Kundlacz C."/>
            <person name="Aldeia C."/>
            <person name="Eddoubaji Y."/>
            <person name="Campos-Madueno E.I."/>
            <person name="Endimiani A."/>
        </authorList>
    </citation>
    <scope>NUCLEOTIDE SEQUENCE [LARGE SCALE GENOMIC DNA]</scope>
    <source>
        <strain evidence="3 4">Pcan-CK-23</strain>
    </source>
</reference>
<organism evidence="3 4">
    <name type="scientific">Pseudomonas canadensis</name>
    <dbReference type="NCBI Taxonomy" id="915099"/>
    <lineage>
        <taxon>Bacteria</taxon>
        <taxon>Pseudomonadati</taxon>
        <taxon>Pseudomonadota</taxon>
        <taxon>Gammaproteobacteria</taxon>
        <taxon>Pseudomonadales</taxon>
        <taxon>Pseudomonadaceae</taxon>
        <taxon>Pseudomonas</taxon>
    </lineage>
</organism>
<name>A0ABZ1AE44_9PSED</name>
<evidence type="ECO:0000313" key="3">
    <source>
        <dbReference type="EMBL" id="WRI27560.1"/>
    </source>
</evidence>
<dbReference type="InterPro" id="IPR041459">
    <property type="entry name" value="MPTase-PolyVal"/>
</dbReference>
<dbReference type="InterPro" id="IPR013610">
    <property type="entry name" value="ArdC_N"/>
</dbReference>
<evidence type="ECO:0000259" key="2">
    <source>
        <dbReference type="Pfam" id="PF18818"/>
    </source>
</evidence>
<dbReference type="Pfam" id="PF18818">
    <property type="entry name" value="MPTase-PolyVal"/>
    <property type="match status" value="1"/>
</dbReference>
<evidence type="ECO:0000313" key="4">
    <source>
        <dbReference type="Proteomes" id="UP001322392"/>
    </source>
</evidence>
<accession>A0ABZ1AE44</accession>
<keyword evidence="4" id="KW-1185">Reference proteome</keyword>
<proteinExistence type="predicted"/>
<sequence>MSNKPDADLVINQAKKAGGHIRKGEHSTLAVLYKPMEREEQTESGQPVLDENGQPKIAHFGILNTHFLFNIEQTEGLEMLNDTLLETEQIDPFQPNSAAENLLLSSGARIVHRSADEAFYHPIRDLIQLPKKTLFYDEGGYYAAALHELTHWTGHHPRLQREGVTSACPFGSPGYAFEELIAEMGVAFLCAYAGIKGELRHEGYIDSWLGLLKADKRAIFRASGQARGASEFILNLEQQRKQMVMDDSRCMNDRV</sequence>
<dbReference type="Pfam" id="PF08401">
    <property type="entry name" value="ArdcN"/>
    <property type="match status" value="1"/>
</dbReference>